<sequence length="448" mass="51702">MGDENPIRTLRDYSKPSHEGYRNTIEFPVGNNVVPLRSDTIRLVQNGCSLHGLWSEDPNQHLKDFLKLVDSLDLDGENMERTCLRLFHFSLLDQASNWLERLPAGSITIYEDLTTRFLAQFFPPVRTIKLCNDILMFLQHHRESLSEAWTRFKDLLQKVPHHGIDLWLQDPTLYDNKSWNDPMDFAKPVKAITLPQDVPSTSDHRHIKLENQVQRLMEAHLALTQPTQVNKITTSCEICSGPHDTLYCMEDPEQTFVEYASSCTNEAGDTPLLERKDISVVGNLVSNKDDEGIKWLDVEEPLDLVDTSEESVYESLIKEMPKCSLNYDFRIKKDETKEITFKTQYKDPERSELSSEGHDLLSSRVILSEDDYDRGCRKLFDLEDEFYRDTIKLGPEYVTGMDDEGEVTLYLTRRSLEVLKKFHGMILGGRFYQLSHVSSPLLSKPGEY</sequence>
<evidence type="ECO:0000313" key="2">
    <source>
        <dbReference type="EMBL" id="GJT10540.1"/>
    </source>
</evidence>
<evidence type="ECO:0000259" key="1">
    <source>
        <dbReference type="Pfam" id="PF03732"/>
    </source>
</evidence>
<dbReference type="InterPro" id="IPR005162">
    <property type="entry name" value="Retrotrans_gag_dom"/>
</dbReference>
<feature type="domain" description="Retrotransposon gag" evidence="1">
    <location>
        <begin position="85"/>
        <end position="165"/>
    </location>
</feature>
<gene>
    <name evidence="2" type="ORF">Tco_0857582</name>
</gene>
<evidence type="ECO:0000313" key="3">
    <source>
        <dbReference type="Proteomes" id="UP001151760"/>
    </source>
</evidence>
<keyword evidence="3" id="KW-1185">Reference proteome</keyword>
<dbReference type="PANTHER" id="PTHR33223">
    <property type="entry name" value="CCHC-TYPE DOMAIN-CONTAINING PROTEIN"/>
    <property type="match status" value="1"/>
</dbReference>
<name>A0ABQ5B718_9ASTR</name>
<protein>
    <submittedName>
        <fullName evidence="2">MAK10-like protein</fullName>
    </submittedName>
</protein>
<dbReference type="EMBL" id="BQNB010012995">
    <property type="protein sequence ID" value="GJT10540.1"/>
    <property type="molecule type" value="Genomic_DNA"/>
</dbReference>
<dbReference type="Proteomes" id="UP001151760">
    <property type="component" value="Unassembled WGS sequence"/>
</dbReference>
<dbReference type="Pfam" id="PF03732">
    <property type="entry name" value="Retrotrans_gag"/>
    <property type="match status" value="1"/>
</dbReference>
<dbReference type="PANTHER" id="PTHR33223:SF11">
    <property type="entry name" value="ELEMENT PROTEIN, PUTATIVE-RELATED"/>
    <property type="match status" value="1"/>
</dbReference>
<proteinExistence type="predicted"/>
<comment type="caution">
    <text evidence="2">The sequence shown here is derived from an EMBL/GenBank/DDBJ whole genome shotgun (WGS) entry which is preliminary data.</text>
</comment>
<reference evidence="2" key="1">
    <citation type="journal article" date="2022" name="Int. J. Mol. Sci.">
        <title>Draft Genome of Tanacetum Coccineum: Genomic Comparison of Closely Related Tanacetum-Family Plants.</title>
        <authorList>
            <person name="Yamashiro T."/>
            <person name="Shiraishi A."/>
            <person name="Nakayama K."/>
            <person name="Satake H."/>
        </authorList>
    </citation>
    <scope>NUCLEOTIDE SEQUENCE</scope>
</reference>
<accession>A0ABQ5B718</accession>
<organism evidence="2 3">
    <name type="scientific">Tanacetum coccineum</name>
    <dbReference type="NCBI Taxonomy" id="301880"/>
    <lineage>
        <taxon>Eukaryota</taxon>
        <taxon>Viridiplantae</taxon>
        <taxon>Streptophyta</taxon>
        <taxon>Embryophyta</taxon>
        <taxon>Tracheophyta</taxon>
        <taxon>Spermatophyta</taxon>
        <taxon>Magnoliopsida</taxon>
        <taxon>eudicotyledons</taxon>
        <taxon>Gunneridae</taxon>
        <taxon>Pentapetalae</taxon>
        <taxon>asterids</taxon>
        <taxon>campanulids</taxon>
        <taxon>Asterales</taxon>
        <taxon>Asteraceae</taxon>
        <taxon>Asteroideae</taxon>
        <taxon>Anthemideae</taxon>
        <taxon>Anthemidinae</taxon>
        <taxon>Tanacetum</taxon>
    </lineage>
</organism>
<reference evidence="2" key="2">
    <citation type="submission" date="2022-01" db="EMBL/GenBank/DDBJ databases">
        <authorList>
            <person name="Yamashiro T."/>
            <person name="Shiraishi A."/>
            <person name="Satake H."/>
            <person name="Nakayama K."/>
        </authorList>
    </citation>
    <scope>NUCLEOTIDE SEQUENCE</scope>
</reference>